<accession>A0A8A4TFC7</accession>
<keyword evidence="4 7" id="KW-0547">Nucleotide-binding</keyword>
<evidence type="ECO:0000256" key="5">
    <source>
        <dbReference type="ARBA" id="ARBA00022777"/>
    </source>
</evidence>
<evidence type="ECO:0000259" key="10">
    <source>
        <dbReference type="PROSITE" id="PS50011"/>
    </source>
</evidence>
<dbReference type="InterPro" id="IPR042095">
    <property type="entry name" value="SUMF_sf"/>
</dbReference>
<evidence type="ECO:0000256" key="6">
    <source>
        <dbReference type="ARBA" id="ARBA00022840"/>
    </source>
</evidence>
<name>A0A8A4TFC7_SULCO</name>
<evidence type="ECO:0000313" key="12">
    <source>
        <dbReference type="Proteomes" id="UP000663929"/>
    </source>
</evidence>
<feature type="compositionally biased region" description="Polar residues" evidence="8">
    <location>
        <begin position="531"/>
        <end position="548"/>
    </location>
</feature>
<feature type="compositionally biased region" description="Polar residues" evidence="8">
    <location>
        <begin position="468"/>
        <end position="480"/>
    </location>
</feature>
<dbReference type="PANTHER" id="PTHR43289:SF34">
    <property type="entry name" value="SERINE_THREONINE-PROTEIN KINASE YBDM-RELATED"/>
    <property type="match status" value="1"/>
</dbReference>
<sequence>MNAGESESDLSDKDAFEGLVRSSLAGEYRIVRELGKGGMAVVFEAHMLELDRRVALKALPLAHAHDQHLVSRFKREARLAANLNHPNIVPIYNVGSAGPIHYFTMPYLAQGALSEIIKTGMDLKAAVTIMLQIASALDYAHAKGLIHRDIKPGNIMFDEHGIAQLLDFGIAKALSGTQMATLNMTATKGFVGTPHYMSPEQALGEEVDGRTDIYALGVVFYQMAAGTLPFRGKDAIAVMYQHVNKQPPDPRKYRRDLPEDLARLILKMIAKKPEDRFQSASEIVQALEGCSIQPERLSTLSSNTTLSGQMTAVDLAKLKGETDPPEDIPTAEPTGPPVTAPEPRRPEPMMDVGPSDAQRRKKQNLMLAAVLFSVICVLGLIALLPPGSPQTAENGPDPGVEAGPLTPENRSRRAANDETPEAPDPEETGTAHNGDPLPASGDEAQSGSPETTPPGDEPDPEPVDWQQAGFTPDQTQQEPLVSNRAELDQLWGPPVWQNSPPFASALPKESTASPMNTENPPRPTADPKTPAASQQPKPTDTTAQNTSSKPKPKPKPPKNTKTAAQKAEEEAERIRGILKGLPFVELPGGQFRMGSRSRKYRDERPIRKIEIKAYRISQTEVTQDLWEAVMGFNKSCFKNPHLPVHGVSWGEIQSFFNRLEMMIGKKYRLPTEAEWEYACQANERKSWGSSENEDLPEVGWYTANTDRVQRVAGKNANAFGLHDMKGNVWEWVADWYDVGYDKKDARVDPKGPTQGSQRVIRGGAYNTEQEDCRCTNRDSRPPILRDCAIGFRMVQSL</sequence>
<proteinExistence type="predicted"/>
<dbReference type="GO" id="GO:0004674">
    <property type="term" value="F:protein serine/threonine kinase activity"/>
    <property type="evidence" value="ECO:0007669"/>
    <property type="project" value="UniProtKB-KW"/>
</dbReference>
<evidence type="ECO:0000256" key="2">
    <source>
        <dbReference type="ARBA" id="ARBA00022527"/>
    </source>
</evidence>
<dbReference type="InterPro" id="IPR011009">
    <property type="entry name" value="Kinase-like_dom_sf"/>
</dbReference>
<feature type="transmembrane region" description="Helical" evidence="9">
    <location>
        <begin position="365"/>
        <end position="384"/>
    </location>
</feature>
<keyword evidence="3" id="KW-0808">Transferase</keyword>
<dbReference type="FunFam" id="1.10.510.10:FF:000021">
    <property type="entry name" value="Serine/threonine protein kinase"/>
    <property type="match status" value="1"/>
</dbReference>
<dbReference type="AlphaFoldDB" id="A0A8A4TFC7"/>
<dbReference type="Pfam" id="PF03781">
    <property type="entry name" value="FGE-sulfatase"/>
    <property type="match status" value="1"/>
</dbReference>
<evidence type="ECO:0000256" key="8">
    <source>
        <dbReference type="SAM" id="MobiDB-lite"/>
    </source>
</evidence>
<evidence type="ECO:0000256" key="1">
    <source>
        <dbReference type="ARBA" id="ARBA00012513"/>
    </source>
</evidence>
<dbReference type="EC" id="2.7.11.1" evidence="1"/>
<dbReference type="InterPro" id="IPR017441">
    <property type="entry name" value="Protein_kinase_ATP_BS"/>
</dbReference>
<gene>
    <name evidence="11" type="ORF">J3U87_21920</name>
</gene>
<dbReference type="Pfam" id="PF00069">
    <property type="entry name" value="Pkinase"/>
    <property type="match status" value="1"/>
</dbReference>
<evidence type="ECO:0000313" key="11">
    <source>
        <dbReference type="EMBL" id="QTD48250.1"/>
    </source>
</evidence>
<evidence type="ECO:0000256" key="9">
    <source>
        <dbReference type="SAM" id="Phobius"/>
    </source>
</evidence>
<organism evidence="11 12">
    <name type="scientific">Sulfidibacter corallicola</name>
    <dbReference type="NCBI Taxonomy" id="2818388"/>
    <lineage>
        <taxon>Bacteria</taxon>
        <taxon>Pseudomonadati</taxon>
        <taxon>Acidobacteriota</taxon>
        <taxon>Holophagae</taxon>
        <taxon>Acanthopleuribacterales</taxon>
        <taxon>Acanthopleuribacteraceae</taxon>
        <taxon>Sulfidibacter</taxon>
    </lineage>
</organism>
<keyword evidence="9" id="KW-1133">Transmembrane helix</keyword>
<feature type="compositionally biased region" description="Polar residues" evidence="8">
    <location>
        <begin position="510"/>
        <end position="519"/>
    </location>
</feature>
<reference evidence="11" key="1">
    <citation type="submission" date="2021-03" db="EMBL/GenBank/DDBJ databases">
        <title>Acanthopleuribacteraceae sp. M133.</title>
        <authorList>
            <person name="Wang G."/>
        </authorList>
    </citation>
    <scope>NUCLEOTIDE SEQUENCE</scope>
    <source>
        <strain evidence="11">M133</strain>
    </source>
</reference>
<protein>
    <recommendedName>
        <fullName evidence="1">non-specific serine/threonine protein kinase</fullName>
        <ecNumber evidence="1">2.7.11.1</ecNumber>
    </recommendedName>
</protein>
<feature type="region of interest" description="Disordered" evidence="8">
    <location>
        <begin position="320"/>
        <end position="358"/>
    </location>
</feature>
<dbReference type="Gene3D" id="1.10.510.10">
    <property type="entry name" value="Transferase(Phosphotransferase) domain 1"/>
    <property type="match status" value="1"/>
</dbReference>
<dbReference type="InterPro" id="IPR000719">
    <property type="entry name" value="Prot_kinase_dom"/>
</dbReference>
<feature type="binding site" evidence="7">
    <location>
        <position position="57"/>
    </location>
    <ligand>
        <name>ATP</name>
        <dbReference type="ChEBI" id="CHEBI:30616"/>
    </ligand>
</feature>
<keyword evidence="2" id="KW-0723">Serine/threonine-protein kinase</keyword>
<dbReference type="InterPro" id="IPR016187">
    <property type="entry name" value="CTDL_fold"/>
</dbReference>
<evidence type="ECO:0000256" key="4">
    <source>
        <dbReference type="ARBA" id="ARBA00022741"/>
    </source>
</evidence>
<dbReference type="Gene3D" id="3.30.200.20">
    <property type="entry name" value="Phosphorylase Kinase, domain 1"/>
    <property type="match status" value="1"/>
</dbReference>
<dbReference type="KEGG" id="scor:J3U87_21920"/>
<dbReference type="SMART" id="SM00220">
    <property type="entry name" value="S_TKc"/>
    <property type="match status" value="1"/>
</dbReference>
<dbReference type="Proteomes" id="UP000663929">
    <property type="component" value="Chromosome"/>
</dbReference>
<feature type="compositionally biased region" description="Acidic residues" evidence="8">
    <location>
        <begin position="418"/>
        <end position="427"/>
    </location>
</feature>
<feature type="domain" description="Protein kinase" evidence="10">
    <location>
        <begin position="28"/>
        <end position="288"/>
    </location>
</feature>
<dbReference type="PROSITE" id="PS50011">
    <property type="entry name" value="PROTEIN_KINASE_DOM"/>
    <property type="match status" value="1"/>
</dbReference>
<dbReference type="CDD" id="cd14014">
    <property type="entry name" value="STKc_PknB_like"/>
    <property type="match status" value="1"/>
</dbReference>
<dbReference type="PROSITE" id="PS00108">
    <property type="entry name" value="PROTEIN_KINASE_ST"/>
    <property type="match status" value="1"/>
</dbReference>
<dbReference type="SUPFAM" id="SSF56112">
    <property type="entry name" value="Protein kinase-like (PK-like)"/>
    <property type="match status" value="1"/>
</dbReference>
<keyword evidence="9" id="KW-0812">Transmembrane</keyword>
<feature type="region of interest" description="Disordered" evidence="8">
    <location>
        <begin position="389"/>
        <end position="570"/>
    </location>
</feature>
<dbReference type="RefSeq" id="WP_237377909.1">
    <property type="nucleotide sequence ID" value="NZ_CP071793.1"/>
</dbReference>
<evidence type="ECO:0000256" key="7">
    <source>
        <dbReference type="PROSITE-ProRule" id="PRU10141"/>
    </source>
</evidence>
<dbReference type="EMBL" id="CP071793">
    <property type="protein sequence ID" value="QTD48250.1"/>
    <property type="molecule type" value="Genomic_DNA"/>
</dbReference>
<dbReference type="InterPro" id="IPR005532">
    <property type="entry name" value="SUMF_dom"/>
</dbReference>
<keyword evidence="9" id="KW-0472">Membrane</keyword>
<keyword evidence="5" id="KW-0418">Kinase</keyword>
<dbReference type="PROSITE" id="PS00107">
    <property type="entry name" value="PROTEIN_KINASE_ATP"/>
    <property type="match status" value="1"/>
</dbReference>
<keyword evidence="6 7" id="KW-0067">ATP-binding</keyword>
<keyword evidence="12" id="KW-1185">Reference proteome</keyword>
<dbReference type="Gene3D" id="3.90.1580.10">
    <property type="entry name" value="paralog of FGE (formylglycine-generating enzyme)"/>
    <property type="match status" value="1"/>
</dbReference>
<dbReference type="InterPro" id="IPR008271">
    <property type="entry name" value="Ser/Thr_kinase_AS"/>
</dbReference>
<dbReference type="GO" id="GO:0005524">
    <property type="term" value="F:ATP binding"/>
    <property type="evidence" value="ECO:0007669"/>
    <property type="project" value="UniProtKB-UniRule"/>
</dbReference>
<dbReference type="SUPFAM" id="SSF56436">
    <property type="entry name" value="C-type lectin-like"/>
    <property type="match status" value="1"/>
</dbReference>
<dbReference type="PANTHER" id="PTHR43289">
    <property type="entry name" value="MITOGEN-ACTIVATED PROTEIN KINASE KINASE KINASE 20-RELATED"/>
    <property type="match status" value="1"/>
</dbReference>
<evidence type="ECO:0000256" key="3">
    <source>
        <dbReference type="ARBA" id="ARBA00022679"/>
    </source>
</evidence>